<gene>
    <name evidence="1" type="ORF">LOY88_006121</name>
</gene>
<organism evidence="1">
    <name type="scientific">Ophidiomyces ophidiicola</name>
    <dbReference type="NCBI Taxonomy" id="1387563"/>
    <lineage>
        <taxon>Eukaryota</taxon>
        <taxon>Fungi</taxon>
        <taxon>Dikarya</taxon>
        <taxon>Ascomycota</taxon>
        <taxon>Pezizomycotina</taxon>
        <taxon>Eurotiomycetes</taxon>
        <taxon>Eurotiomycetidae</taxon>
        <taxon>Onygenales</taxon>
        <taxon>Onygenaceae</taxon>
        <taxon>Ophidiomyces</taxon>
    </lineage>
</organism>
<protein>
    <submittedName>
        <fullName evidence="1">Uncharacterized protein</fullName>
    </submittedName>
</protein>
<evidence type="ECO:0000313" key="1">
    <source>
        <dbReference type="EMBL" id="KAI2382315.1"/>
    </source>
</evidence>
<name>A0ACB8UPC6_9EURO</name>
<reference evidence="1" key="1">
    <citation type="journal article" date="2022" name="bioRxiv">
        <title>Population genetic analysis of Ophidiomyces ophidiicola, the causative agent of snake fungal disease, indicates recent introductions to the USA.</title>
        <authorList>
            <person name="Ladner J.T."/>
            <person name="Palmer J.M."/>
            <person name="Ettinger C.L."/>
            <person name="Stajich J.E."/>
            <person name="Farrell T.M."/>
            <person name="Glorioso B.M."/>
            <person name="Lawson B."/>
            <person name="Price S.J."/>
            <person name="Stengle A.G."/>
            <person name="Grear D.A."/>
            <person name="Lorch J.M."/>
        </authorList>
    </citation>
    <scope>NUCLEOTIDE SEQUENCE</scope>
    <source>
        <strain evidence="1">NWHC 24266-5</strain>
    </source>
</reference>
<proteinExistence type="predicted"/>
<comment type="caution">
    <text evidence="1">The sequence shown here is derived from an EMBL/GenBank/DDBJ whole genome shotgun (WGS) entry which is preliminary data.</text>
</comment>
<dbReference type="EMBL" id="JALBCA010000130">
    <property type="protein sequence ID" value="KAI2382315.1"/>
    <property type="molecule type" value="Genomic_DNA"/>
</dbReference>
<accession>A0ACB8UPC6</accession>
<sequence>MEVDSWKNEVKRHLNGLVQTFKQRNDSKALAEYFISVGNDLDQMEPLNFEAFQQFWYRHKRVVALQDVKRQISNRSRHARNEISDKSSEISYTSRKAENEFDGDEILSITDSWDIGSERLLELRSEIKWCLEEDRDFFSADQMSNSPSPGNELAEAGRAFDEAEKDANGAYRVLKKQVLALKLRALVPEAILHCTGSSIPKNKRVTTYLAEKCWSNLPARVQKEKHEKLARWRGHGEKWLSLKEPAIVLAFNHVPSDHRSFNDFERRRFPMAAFDAVVGTMQAVSIIHDLRRLWCRQLIRKRVKFEFHPEQCFCQGHGTDTAFAEGAVASSIINHSPAHGTVEPQCSEEPADDMEQAHTFQKRQFEFSFTASNKRSCLQPHCASNETRDTLFASINGNGGEHSSRSSITEPPPPVHSPEAEETPAVLNNIRAPPDILPHTHEIATRNISSQLYQGASALAAVGRKMASLPHPTPQETDLITAHSTENLGYTAVTSPRVVNTTCPVEPLANMSSPSTVNSSYSNTASCIPTEMVTETAQEIGANYSPRTVAGVLGESEQAIAMQQSSPPESITAISHLPGNRELPPVSTKTIEYPSINARKSPYTENNAQENLKGKRQLCKNTGAVGQASSFYRAARLPSLEIIGQIQPDCGETWRVEAVNTTMQENEAEFHLGPLLFQAELSDVIQPHEQLERYTPQTFVDSSNDNPNATPVPQTFLFNWEEAEEPYVPFVIDWGAPGIE</sequence>